<proteinExistence type="predicted"/>
<evidence type="ECO:0000313" key="3">
    <source>
        <dbReference type="Proteomes" id="UP000314294"/>
    </source>
</evidence>
<organism evidence="2 3">
    <name type="scientific">Liparis tanakae</name>
    <name type="common">Tanaka's snailfish</name>
    <dbReference type="NCBI Taxonomy" id="230148"/>
    <lineage>
        <taxon>Eukaryota</taxon>
        <taxon>Metazoa</taxon>
        <taxon>Chordata</taxon>
        <taxon>Craniata</taxon>
        <taxon>Vertebrata</taxon>
        <taxon>Euteleostomi</taxon>
        <taxon>Actinopterygii</taxon>
        <taxon>Neopterygii</taxon>
        <taxon>Teleostei</taxon>
        <taxon>Neoteleostei</taxon>
        <taxon>Acanthomorphata</taxon>
        <taxon>Eupercaria</taxon>
        <taxon>Perciformes</taxon>
        <taxon>Cottioidei</taxon>
        <taxon>Cottales</taxon>
        <taxon>Liparidae</taxon>
        <taxon>Liparis</taxon>
    </lineage>
</organism>
<evidence type="ECO:0000313" key="2">
    <source>
        <dbReference type="EMBL" id="TNN33846.1"/>
    </source>
</evidence>
<protein>
    <submittedName>
        <fullName evidence="2">Uncharacterized protein</fullName>
    </submittedName>
</protein>
<feature type="compositionally biased region" description="Basic and acidic residues" evidence="1">
    <location>
        <begin position="1"/>
        <end position="18"/>
    </location>
</feature>
<name>A0A4Z2EY08_9TELE</name>
<gene>
    <name evidence="2" type="ORF">EYF80_055994</name>
</gene>
<feature type="region of interest" description="Disordered" evidence="1">
    <location>
        <begin position="1"/>
        <end position="28"/>
    </location>
</feature>
<dbReference type="Proteomes" id="UP000314294">
    <property type="component" value="Unassembled WGS sequence"/>
</dbReference>
<dbReference type="AlphaFoldDB" id="A0A4Z2EY08"/>
<sequence>MEDFTSVKEPQRLLERRPARFNTSDTKTKPVGAANFWVRFVVSSSGTSVSKHSPAVKASRALESKNRRPAVTLRGIHLMKEEEQTDI</sequence>
<comment type="caution">
    <text evidence="2">The sequence shown here is derived from an EMBL/GenBank/DDBJ whole genome shotgun (WGS) entry which is preliminary data.</text>
</comment>
<reference evidence="2 3" key="1">
    <citation type="submission" date="2019-03" db="EMBL/GenBank/DDBJ databases">
        <title>First draft genome of Liparis tanakae, snailfish: a comprehensive survey of snailfish specific genes.</title>
        <authorList>
            <person name="Kim W."/>
            <person name="Song I."/>
            <person name="Jeong J.-H."/>
            <person name="Kim D."/>
            <person name="Kim S."/>
            <person name="Ryu S."/>
            <person name="Song J.Y."/>
            <person name="Lee S.K."/>
        </authorList>
    </citation>
    <scope>NUCLEOTIDE SEQUENCE [LARGE SCALE GENOMIC DNA]</scope>
    <source>
        <tissue evidence="2">Muscle</tissue>
    </source>
</reference>
<evidence type="ECO:0000256" key="1">
    <source>
        <dbReference type="SAM" id="MobiDB-lite"/>
    </source>
</evidence>
<keyword evidence="3" id="KW-1185">Reference proteome</keyword>
<dbReference type="EMBL" id="SRLO01002113">
    <property type="protein sequence ID" value="TNN33846.1"/>
    <property type="molecule type" value="Genomic_DNA"/>
</dbReference>
<accession>A0A4Z2EY08</accession>